<dbReference type="InterPro" id="IPR041698">
    <property type="entry name" value="Methyltransf_25"/>
</dbReference>
<dbReference type="PANTHER" id="PTHR47785:SF6">
    <property type="entry name" value="ZN(II)2CYS6 TRANSCRIPTION FACTOR (EUROFUNG)"/>
    <property type="match status" value="1"/>
</dbReference>
<dbReference type="Proteomes" id="UP000037904">
    <property type="component" value="Unassembled WGS sequence"/>
</dbReference>
<dbReference type="SUPFAM" id="SSF53335">
    <property type="entry name" value="S-adenosyl-L-methionine-dependent methyltransferases"/>
    <property type="match status" value="1"/>
</dbReference>
<organism evidence="2 3">
    <name type="scientific">Fusarium langsethiae</name>
    <dbReference type="NCBI Taxonomy" id="179993"/>
    <lineage>
        <taxon>Eukaryota</taxon>
        <taxon>Fungi</taxon>
        <taxon>Dikarya</taxon>
        <taxon>Ascomycota</taxon>
        <taxon>Pezizomycotina</taxon>
        <taxon>Sordariomycetes</taxon>
        <taxon>Hypocreomycetidae</taxon>
        <taxon>Hypocreales</taxon>
        <taxon>Nectriaceae</taxon>
        <taxon>Fusarium</taxon>
    </lineage>
</organism>
<dbReference type="CDD" id="cd02440">
    <property type="entry name" value="AdoMet_MTases"/>
    <property type="match status" value="1"/>
</dbReference>
<dbReference type="Gene3D" id="3.40.50.150">
    <property type="entry name" value="Vaccinia Virus protein VP39"/>
    <property type="match status" value="1"/>
</dbReference>
<protein>
    <submittedName>
        <fullName evidence="2">Transcription factor</fullName>
    </submittedName>
</protein>
<feature type="domain" description="Methyltransferase" evidence="1">
    <location>
        <begin position="39"/>
        <end position="130"/>
    </location>
</feature>
<dbReference type="CDD" id="cd12148">
    <property type="entry name" value="fungal_TF_MHR"/>
    <property type="match status" value="1"/>
</dbReference>
<evidence type="ECO:0000259" key="1">
    <source>
        <dbReference type="Pfam" id="PF13649"/>
    </source>
</evidence>
<dbReference type="PANTHER" id="PTHR47785">
    <property type="entry name" value="ZN(II)2CYS6 TRANSCRIPTION FACTOR (EUROFUNG)-RELATED-RELATED"/>
    <property type="match status" value="1"/>
</dbReference>
<gene>
    <name evidence="2" type="ORF">FLAG1_10437</name>
</gene>
<dbReference type="NCBIfam" id="NF002463">
    <property type="entry name" value="PRK01683.1"/>
    <property type="match status" value="1"/>
</dbReference>
<sequence>MAQRKDTWSADQYSKFLKDRTRPSTDLLAHVPNASPKRVVDIGCGPGNSTAVLAERYPNAKVLGFDTSPDMIRKAKETLPNVDFEVADLTSYKPDEPVDVLFSNAVFQWLPNGRRIEIVTQLLNHLAPGGSLAFQIPYNLNEPSHAVMREVAAMPNKPWTEILARANIERDQFPSPTEIWDGLKPLCADLDIWQTTYMHVMENHEGIVEWVKGTGLRPYVDPLDEKAREEFISTYLGKLKEAYTAQVDGKVLLPYPRLNEASLGMIVNILRRIEGKIDDGKETDKAPPEAARILSTALRPFNPKSPANSSEVLGVPSFLARRDTIVETTPDPNPAISFSAHQVLFWPAIQAALPESVKLMCQMNGATYSTRLEVARPKLPHSSSVDMSSEWLSKLSIATLKELSDVYFTTFNLATPILDQKTYFQRTLGVAIDGNFGICIESCIVLAVMALGLMGQKALREARFASTPVSTPYPSEQEDEMPGLDFFNEARKRFGFLMCEQDLQACQFYLLSGLFYAEALRPLDWWSMLSKASACSAFFWNNVSRDRDEWMLDMQSRLFWITSMFEAVLSQELNLPPSNSLQLEEHIALPKFISARDIASFGSFRYPGDDPFFHYHFLSQLAHRLILTRARNSLFHFNPTADYPTGPVEDELIRQLEQWRERLPPMLQFDHKAPLTHAESPSDALVTAWLHARYFVARYHIGRPLLHRALERPASLTEGHLRKCRDAISAVLAWASVIQVTNSMRSCNPLKFFVCSQIFGQICVVFALSVSPYPYIREIASDVDKKWTSFALGYLENCAFYSPAIAQDFKIANVLCEDIGKI</sequence>
<comment type="caution">
    <text evidence="2">The sequence shown here is derived from an EMBL/GenBank/DDBJ whole genome shotgun (WGS) entry which is preliminary data.</text>
</comment>
<dbReference type="EMBL" id="JXCE01000548">
    <property type="protein sequence ID" value="KPA36776.1"/>
    <property type="molecule type" value="Genomic_DNA"/>
</dbReference>
<dbReference type="Gene3D" id="1.10.150.290">
    <property type="entry name" value="S-adenosyl-L-methionine-dependent methyltransferases"/>
    <property type="match status" value="1"/>
</dbReference>
<accession>A0A0M9EPC1</accession>
<name>A0A0M9EPC1_FUSLA</name>
<reference evidence="2 3" key="1">
    <citation type="submission" date="2015-04" db="EMBL/GenBank/DDBJ databases">
        <title>The draft genome sequence of Fusarium langsethiae, a T-2/HT-2 mycotoxin producer.</title>
        <authorList>
            <person name="Lysoe E."/>
            <person name="Divon H.H."/>
            <person name="Terzi V."/>
            <person name="Orru L."/>
            <person name="Lamontanara A."/>
            <person name="Kolseth A.-K."/>
            <person name="Frandsen R.J."/>
            <person name="Nielsen K."/>
            <person name="Thrane U."/>
        </authorList>
    </citation>
    <scope>NUCLEOTIDE SEQUENCE [LARGE SCALE GENOMIC DNA]</scope>
    <source>
        <strain evidence="2 3">Fl201059</strain>
    </source>
</reference>
<dbReference type="Pfam" id="PF13649">
    <property type="entry name" value="Methyltransf_25"/>
    <property type="match status" value="1"/>
</dbReference>
<keyword evidence="3" id="KW-1185">Reference proteome</keyword>
<dbReference type="AlphaFoldDB" id="A0A0M9EPC1"/>
<dbReference type="InterPro" id="IPR053181">
    <property type="entry name" value="EcdB-like_regulator"/>
</dbReference>
<dbReference type="GO" id="GO:0030798">
    <property type="term" value="F:trans-aconitate 2-methyltransferase activity"/>
    <property type="evidence" value="ECO:0007669"/>
    <property type="project" value="InterPro"/>
</dbReference>
<dbReference type="InterPro" id="IPR023149">
    <property type="entry name" value="Trans_acon_MeTrfase_C"/>
</dbReference>
<evidence type="ECO:0000313" key="2">
    <source>
        <dbReference type="EMBL" id="KPA36776.1"/>
    </source>
</evidence>
<dbReference type="InterPro" id="IPR029063">
    <property type="entry name" value="SAM-dependent_MTases_sf"/>
</dbReference>
<proteinExistence type="predicted"/>
<evidence type="ECO:0000313" key="3">
    <source>
        <dbReference type="Proteomes" id="UP000037904"/>
    </source>
</evidence>